<name>A0ABT0TYY7_9BACT</name>
<keyword evidence="4" id="KW-1185">Reference proteome</keyword>
<dbReference type="InterPro" id="IPR012334">
    <property type="entry name" value="Pectin_lyas_fold"/>
</dbReference>
<dbReference type="RefSeq" id="WP_250927267.1">
    <property type="nucleotide sequence ID" value="NZ_JAMQBK010000011.1"/>
</dbReference>
<gene>
    <name evidence="3" type="ORF">NB063_03045</name>
</gene>
<dbReference type="Pfam" id="PF13229">
    <property type="entry name" value="Beta_helix"/>
    <property type="match status" value="1"/>
</dbReference>
<reference evidence="3 4" key="1">
    <citation type="journal article" date="2022" name="Syst. Appl. Microbiol.">
        <title>Rhodopirellula aestuarii sp. nov., a novel member of the genus Rhodopirellula isolated from brackish sediments collected in the Tagus River estuary, Portugal.</title>
        <authorList>
            <person name="Vitorino I.R."/>
            <person name="Klimek D."/>
            <person name="Calusinska M."/>
            <person name="Lobo-da-Cunha A."/>
            <person name="Vasconcelos V."/>
            <person name="Lage O.M."/>
        </authorList>
    </citation>
    <scope>NUCLEOTIDE SEQUENCE [LARGE SCALE GENOMIC DNA]</scope>
    <source>
        <strain evidence="3 4">ICT_H3.1</strain>
    </source>
</reference>
<accession>A0ABT0TYY7</accession>
<dbReference type="PANTHER" id="PTHR36453">
    <property type="entry name" value="SECRETED PROTEIN-RELATED"/>
    <property type="match status" value="1"/>
</dbReference>
<dbReference type="InterPro" id="IPR039448">
    <property type="entry name" value="Beta_helix"/>
</dbReference>
<dbReference type="Gene3D" id="2.160.20.10">
    <property type="entry name" value="Single-stranded right-handed beta-helix, Pectin lyase-like"/>
    <property type="match status" value="2"/>
</dbReference>
<sequence>MIVLTITSSIAIGGTALANVFYVSPLGSDSNSGTSEAQPFQMVQHAIDRMKAGDTLVVLDGVYTGTLKLKSGITIGAKNPRRVVFSGAEPLQGNFEKHSGNIYKIDVSTDPKQLFYKNKPMTWARWPNIQWSENWNRGKKWVSGAAGLGTLNHKAFAGFRDLDLTDAYCFIRYAKGNSCYSRAIKGFDGTTLLWDDTNFYNRLFTGEDGKRGRMAIAEGAKGVRGMFFLAGALDLLDSEGEWFAKDGTLYFHAPGGRQPNAADILIKTNDYAIYQGDALSEVTIVGVDFLATSVKLANPANQQIVFRDVHFSYIGAEPLFVDTPNGKRASKPIHVAGTRIGFDDCLFAGAHNTALNLVGSLLYVRNCVFAENNRHGNFQSVPLFISASGTYLVTHNTFFNNCSDAIRIGFQDDYEKSRNPDVSYNNICNAGIYNSDVSGAYFPKMSQHYTEFHHNWVHNVKGNGVRLDQAGEEFTVHHNVFWSCKRGMSIEGYGKFNVYNNTSYRNKEACDLIRNVVSKPKGSNPQMVSNDTSFPPIDDWNVLNNLVHRFADSVGPSEKGPFDQSKAKGTLHPERKTGKYIRVKDRGDIQGNLTGFQPTIFTNGNLGGLNLVPSNRIVEGGVAPTPKLIAEGVTDLGTYRGAYDYRDKGWSAGSDWMPYGIDVPKTMARAEQFAKKYSPISVVPEIKVSGLPSGLLSRTSYEPAANVPNKATKPQNGKTPRNVKRKKS</sequence>
<protein>
    <submittedName>
        <fullName evidence="3">Right-handed parallel beta-helix repeat-containing protein</fullName>
    </submittedName>
</protein>
<evidence type="ECO:0000313" key="4">
    <source>
        <dbReference type="Proteomes" id="UP001202961"/>
    </source>
</evidence>
<dbReference type="PANTHER" id="PTHR36453:SF1">
    <property type="entry name" value="RIGHT HANDED BETA HELIX DOMAIN-CONTAINING PROTEIN"/>
    <property type="match status" value="1"/>
</dbReference>
<organism evidence="3 4">
    <name type="scientific">Aporhodopirellula aestuarii</name>
    <dbReference type="NCBI Taxonomy" id="2950107"/>
    <lineage>
        <taxon>Bacteria</taxon>
        <taxon>Pseudomonadati</taxon>
        <taxon>Planctomycetota</taxon>
        <taxon>Planctomycetia</taxon>
        <taxon>Pirellulales</taxon>
        <taxon>Pirellulaceae</taxon>
        <taxon>Aporhodopirellula</taxon>
    </lineage>
</organism>
<dbReference type="Proteomes" id="UP001202961">
    <property type="component" value="Unassembled WGS sequence"/>
</dbReference>
<evidence type="ECO:0000256" key="1">
    <source>
        <dbReference type="SAM" id="MobiDB-lite"/>
    </source>
</evidence>
<feature type="domain" description="Right handed beta helix" evidence="2">
    <location>
        <begin position="339"/>
        <end position="502"/>
    </location>
</feature>
<feature type="region of interest" description="Disordered" evidence="1">
    <location>
        <begin position="555"/>
        <end position="577"/>
    </location>
</feature>
<evidence type="ECO:0000259" key="2">
    <source>
        <dbReference type="Pfam" id="PF13229"/>
    </source>
</evidence>
<evidence type="ECO:0000313" key="3">
    <source>
        <dbReference type="EMBL" id="MCM2369594.1"/>
    </source>
</evidence>
<dbReference type="SUPFAM" id="SSF51126">
    <property type="entry name" value="Pectin lyase-like"/>
    <property type="match status" value="1"/>
</dbReference>
<dbReference type="InterPro" id="IPR011050">
    <property type="entry name" value="Pectin_lyase_fold/virulence"/>
</dbReference>
<feature type="region of interest" description="Disordered" evidence="1">
    <location>
        <begin position="699"/>
        <end position="728"/>
    </location>
</feature>
<proteinExistence type="predicted"/>
<comment type="caution">
    <text evidence="3">The sequence shown here is derived from an EMBL/GenBank/DDBJ whole genome shotgun (WGS) entry which is preliminary data.</text>
</comment>
<dbReference type="EMBL" id="JAMQBK010000011">
    <property type="protein sequence ID" value="MCM2369594.1"/>
    <property type="molecule type" value="Genomic_DNA"/>
</dbReference>